<dbReference type="Pfam" id="PF00219">
    <property type="entry name" value="IGFBP"/>
    <property type="match status" value="1"/>
</dbReference>
<organism evidence="7">
    <name type="scientific">Megacormus gertschi</name>
    <dbReference type="NCBI Taxonomy" id="1843536"/>
    <lineage>
        <taxon>Eukaryota</taxon>
        <taxon>Metazoa</taxon>
        <taxon>Ecdysozoa</taxon>
        <taxon>Arthropoda</taxon>
        <taxon>Chelicerata</taxon>
        <taxon>Arachnida</taxon>
        <taxon>Scorpiones</taxon>
        <taxon>Iurida</taxon>
        <taxon>Chactoidea</taxon>
        <taxon>Euscorpiidae</taxon>
        <taxon>Megacorminae</taxon>
        <taxon>Megacormini</taxon>
        <taxon>Megacormus</taxon>
    </lineage>
</organism>
<protein>
    <submittedName>
        <fullName evidence="7">Putative venom gland protein</fullName>
    </submittedName>
</protein>
<keyword evidence="5" id="KW-1133">Transmembrane helix</keyword>
<name>A0A224XG57_9SCOR</name>
<dbReference type="InterPro" id="IPR011390">
    <property type="entry name" value="IGFBP_rP_mac25"/>
</dbReference>
<evidence type="ECO:0000256" key="2">
    <source>
        <dbReference type="ARBA" id="ARBA00022525"/>
    </source>
</evidence>
<dbReference type="PANTHER" id="PTHR14186">
    <property type="entry name" value="INSULIN-LIKE GROWTH FACTOR BINDING PROTEIN-RELATED"/>
    <property type="match status" value="1"/>
</dbReference>
<evidence type="ECO:0000256" key="3">
    <source>
        <dbReference type="ARBA" id="ARBA00022729"/>
    </source>
</evidence>
<dbReference type="InterPro" id="IPR009030">
    <property type="entry name" value="Growth_fac_rcpt_cys_sf"/>
</dbReference>
<dbReference type="PANTHER" id="PTHR14186:SF20">
    <property type="entry name" value="CYSTEINE-RICH MOTOR NEURON 1 PROTEIN-LIKE"/>
    <property type="match status" value="1"/>
</dbReference>
<evidence type="ECO:0000256" key="1">
    <source>
        <dbReference type="ARBA" id="ARBA00004613"/>
    </source>
</evidence>
<feature type="transmembrane region" description="Helical" evidence="5">
    <location>
        <begin position="28"/>
        <end position="45"/>
    </location>
</feature>
<keyword evidence="5" id="KW-0812">Transmembrane</keyword>
<keyword evidence="3" id="KW-0732">Signal</keyword>
<proteinExistence type="predicted"/>
<evidence type="ECO:0000313" key="7">
    <source>
        <dbReference type="EMBL" id="JAW07064.1"/>
    </source>
</evidence>
<sequence>MQPTIGVPSAHYLLRSQWLFWRKMASKFYLISFVMLGVFMGVLTLRCRECGTYKCEPPPDNCPVGTVTNVCDCCLVCGKAENEQCGGVWNMNGKCGTGLKCIKDSEPWGNGICQKTSKY</sequence>
<dbReference type="AlphaFoldDB" id="A0A224XG57"/>
<dbReference type="GO" id="GO:0009966">
    <property type="term" value="P:regulation of signal transduction"/>
    <property type="evidence" value="ECO:0007669"/>
    <property type="project" value="TreeGrafter"/>
</dbReference>
<evidence type="ECO:0000256" key="5">
    <source>
        <dbReference type="SAM" id="Phobius"/>
    </source>
</evidence>
<feature type="domain" description="IGFBP N-terminal" evidence="6">
    <location>
        <begin position="43"/>
        <end position="116"/>
    </location>
</feature>
<dbReference type="Gene3D" id="4.10.40.20">
    <property type="match status" value="1"/>
</dbReference>
<accession>A0A224XG57</accession>
<dbReference type="PROSITE" id="PS51323">
    <property type="entry name" value="IGFBP_N_2"/>
    <property type="match status" value="1"/>
</dbReference>
<dbReference type="InterPro" id="IPR000867">
    <property type="entry name" value="IGFBP-like"/>
</dbReference>
<keyword evidence="2" id="KW-0964">Secreted</keyword>
<comment type="subcellular location">
    <subcellularLocation>
        <location evidence="1">Secreted</location>
    </subcellularLocation>
</comment>
<keyword evidence="4" id="KW-1015">Disulfide bond</keyword>
<dbReference type="GO" id="GO:0005520">
    <property type="term" value="F:insulin-like growth factor binding"/>
    <property type="evidence" value="ECO:0007669"/>
    <property type="project" value="InterPro"/>
</dbReference>
<evidence type="ECO:0000256" key="4">
    <source>
        <dbReference type="ARBA" id="ARBA00023157"/>
    </source>
</evidence>
<dbReference type="SUPFAM" id="SSF57184">
    <property type="entry name" value="Growth factor receptor domain"/>
    <property type="match status" value="1"/>
</dbReference>
<dbReference type="GO" id="GO:0001558">
    <property type="term" value="P:regulation of cell growth"/>
    <property type="evidence" value="ECO:0007669"/>
    <property type="project" value="InterPro"/>
</dbReference>
<keyword evidence="5" id="KW-0472">Membrane</keyword>
<reference evidence="7" key="1">
    <citation type="submission" date="2016-10" db="EMBL/GenBank/DDBJ databases">
        <title>Venom proteomic and venom gland transcriptomic analyses of the scorpion Megacormus gertschi Diaz-Najera, 1966 (Scorpiones: Euscorpiidae: Megacorminae).</title>
        <authorList>
            <person name="Santibanez-Lopez C.E."/>
            <person name="Cid-Uribe J.I."/>
            <person name="Zamudio F.Z."/>
            <person name="Batista C.V."/>
            <person name="Ortiz E."/>
            <person name="Possani L.D."/>
        </authorList>
    </citation>
    <scope>NUCLEOTIDE SEQUENCE</scope>
    <source>
        <tissue evidence="7">Venom gland</tissue>
    </source>
</reference>
<evidence type="ECO:0000259" key="6">
    <source>
        <dbReference type="PROSITE" id="PS51323"/>
    </source>
</evidence>
<dbReference type="EMBL" id="GFBG01000103">
    <property type="protein sequence ID" value="JAW07064.1"/>
    <property type="molecule type" value="Transcribed_RNA"/>
</dbReference>
<dbReference type="SMART" id="SM00121">
    <property type="entry name" value="IB"/>
    <property type="match status" value="1"/>
</dbReference>
<dbReference type="GO" id="GO:0005576">
    <property type="term" value="C:extracellular region"/>
    <property type="evidence" value="ECO:0007669"/>
    <property type="project" value="UniProtKB-SubCell"/>
</dbReference>